<dbReference type="AlphaFoldDB" id="A0A845BB34"/>
<dbReference type="EMBL" id="SNVJ01000005">
    <property type="protein sequence ID" value="MXP63360.1"/>
    <property type="molecule type" value="Genomic_DNA"/>
</dbReference>
<dbReference type="RefSeq" id="WP_160936471.1">
    <property type="nucleotide sequence ID" value="NZ_SNVJ01000005.1"/>
</dbReference>
<organism evidence="3 4">
    <name type="scientific">Teichococcus coralli</name>
    <dbReference type="NCBI Taxonomy" id="2545983"/>
    <lineage>
        <taxon>Bacteria</taxon>
        <taxon>Pseudomonadati</taxon>
        <taxon>Pseudomonadota</taxon>
        <taxon>Alphaproteobacteria</taxon>
        <taxon>Acetobacterales</taxon>
        <taxon>Roseomonadaceae</taxon>
        <taxon>Roseomonas</taxon>
    </lineage>
</organism>
<protein>
    <recommendedName>
        <fullName evidence="2">UPF0178 protein E0493_08340</fullName>
    </recommendedName>
</protein>
<comment type="caution">
    <text evidence="3">The sequence shown here is derived from an EMBL/GenBank/DDBJ whole genome shotgun (WGS) entry which is preliminary data.</text>
</comment>
<dbReference type="Pfam" id="PF02639">
    <property type="entry name" value="DUF188"/>
    <property type="match status" value="1"/>
</dbReference>
<reference evidence="3 4" key="1">
    <citation type="submission" date="2019-03" db="EMBL/GenBank/DDBJ databases">
        <title>Roseomonas sp. a novel Roseomonas species isolated from Sea whip Gorgonian.</title>
        <authorList>
            <person name="Li F."/>
            <person name="Pan X."/>
            <person name="Huang S."/>
            <person name="Li Z."/>
            <person name="Meng B."/>
        </authorList>
    </citation>
    <scope>NUCLEOTIDE SEQUENCE [LARGE SCALE GENOMIC DNA]</scope>
    <source>
        <strain evidence="3 4">M0104</strain>
    </source>
</reference>
<proteinExistence type="inferred from homology"/>
<accession>A0A845BB34</accession>
<evidence type="ECO:0000313" key="4">
    <source>
        <dbReference type="Proteomes" id="UP000460715"/>
    </source>
</evidence>
<dbReference type="CDD" id="cd18720">
    <property type="entry name" value="PIN_YqxD-like"/>
    <property type="match status" value="1"/>
</dbReference>
<dbReference type="HAMAP" id="MF_00489">
    <property type="entry name" value="UPF0178"/>
    <property type="match status" value="1"/>
</dbReference>
<dbReference type="Proteomes" id="UP000460715">
    <property type="component" value="Unassembled WGS sequence"/>
</dbReference>
<evidence type="ECO:0000313" key="3">
    <source>
        <dbReference type="EMBL" id="MXP63360.1"/>
    </source>
</evidence>
<name>A0A845BB34_9PROT</name>
<evidence type="ECO:0000256" key="1">
    <source>
        <dbReference type="ARBA" id="ARBA00008522"/>
    </source>
</evidence>
<keyword evidence="4" id="KW-1185">Reference proteome</keyword>
<sequence>MSDAKGPQRPEIWIDADACPVREEVFRVAARHSLVVHVVSNGARGIRLPEAEWIRRVIVPEGPDAADDWIATHIRPQDLCVTADIPLAARCLEQGARALAPNGRLWTTDNIGSALAGREVARHLREIGATTRGPAAMGSADRSRFLSALENEAQAAIRGASAAPLRLWRPLPDGN</sequence>
<gene>
    <name evidence="3" type="ORF">E0493_08340</name>
</gene>
<dbReference type="PANTHER" id="PTHR35146">
    <property type="entry name" value="UPF0178 PROTEIN YAII"/>
    <property type="match status" value="1"/>
</dbReference>
<dbReference type="NCBIfam" id="NF001095">
    <property type="entry name" value="PRK00124.1"/>
    <property type="match status" value="1"/>
</dbReference>
<dbReference type="PANTHER" id="PTHR35146:SF1">
    <property type="entry name" value="UPF0178 PROTEIN YAII"/>
    <property type="match status" value="1"/>
</dbReference>
<evidence type="ECO:0000256" key="2">
    <source>
        <dbReference type="HAMAP-Rule" id="MF_00489"/>
    </source>
</evidence>
<dbReference type="InterPro" id="IPR003791">
    <property type="entry name" value="UPF0178"/>
</dbReference>
<dbReference type="OrthoDB" id="9798918at2"/>
<comment type="similarity">
    <text evidence="1 2">Belongs to the UPF0178 family.</text>
</comment>